<comment type="caution">
    <text evidence="1">The sequence shown here is derived from an EMBL/GenBank/DDBJ whole genome shotgun (WGS) entry which is preliminary data.</text>
</comment>
<dbReference type="EMBL" id="LACB01000574">
    <property type="protein sequence ID" value="KAJ9482339.1"/>
    <property type="molecule type" value="Genomic_DNA"/>
</dbReference>
<dbReference type="InterPro" id="IPR043502">
    <property type="entry name" value="DNA/RNA_pol_sf"/>
</dbReference>
<accession>A0AAI9X3S2</accession>
<dbReference type="Gene3D" id="3.30.70.270">
    <property type="match status" value="1"/>
</dbReference>
<organism evidence="1 2">
    <name type="scientific">Penicillium thymicola</name>
    <dbReference type="NCBI Taxonomy" id="293382"/>
    <lineage>
        <taxon>Eukaryota</taxon>
        <taxon>Fungi</taxon>
        <taxon>Dikarya</taxon>
        <taxon>Ascomycota</taxon>
        <taxon>Pezizomycotina</taxon>
        <taxon>Eurotiomycetes</taxon>
        <taxon>Eurotiomycetidae</taxon>
        <taxon>Eurotiales</taxon>
        <taxon>Aspergillaceae</taxon>
        <taxon>Penicillium</taxon>
    </lineage>
</organism>
<reference evidence="1" key="1">
    <citation type="submission" date="2015-06" db="EMBL/GenBank/DDBJ databases">
        <authorList>
            <person name="Nguyen H."/>
        </authorList>
    </citation>
    <scope>NUCLEOTIDE SEQUENCE</scope>
    <source>
        <strain evidence="1">DAOM 180753</strain>
    </source>
</reference>
<dbReference type="AlphaFoldDB" id="A0AAI9X3S2"/>
<proteinExistence type="predicted"/>
<evidence type="ECO:0000313" key="1">
    <source>
        <dbReference type="EMBL" id="KAJ9482339.1"/>
    </source>
</evidence>
<reference evidence="1" key="2">
    <citation type="journal article" date="2016" name="Fungal Biol.">
        <title>Ochratoxin A production by Penicillium thymicola.</title>
        <authorList>
            <person name="Nguyen H.D.T."/>
            <person name="McMullin D.R."/>
            <person name="Ponomareva E."/>
            <person name="Riley R."/>
            <person name="Pomraning K.R."/>
            <person name="Baker S.E."/>
            <person name="Seifert K.A."/>
        </authorList>
    </citation>
    <scope>NUCLEOTIDE SEQUENCE</scope>
    <source>
        <strain evidence="1">DAOM 180753</strain>
    </source>
</reference>
<dbReference type="SUPFAM" id="SSF56672">
    <property type="entry name" value="DNA/RNA polymerases"/>
    <property type="match status" value="1"/>
</dbReference>
<dbReference type="Proteomes" id="UP001227192">
    <property type="component" value="Unassembled WGS sequence"/>
</dbReference>
<keyword evidence="2" id="KW-1185">Reference proteome</keyword>
<evidence type="ECO:0000313" key="2">
    <source>
        <dbReference type="Proteomes" id="UP001227192"/>
    </source>
</evidence>
<sequence length="142" mass="16276">MLEGWEKRARRKRVYPTGHSEKQPIDKVFDNLKAQSKLDWATEHTPTGYPVFVAYRDVIKNGVKTRVGRPVVDLRDANAEAVKDMYPVPTQDDILQLCHGKDFITVFDAAAWFYQWRVHSNDVGKLGVITHIGHEVFTDVPL</sequence>
<name>A0AAI9X3S2_PENTH</name>
<protein>
    <submittedName>
        <fullName evidence="1">Uncharacterized protein</fullName>
    </submittedName>
</protein>
<dbReference type="InterPro" id="IPR043128">
    <property type="entry name" value="Rev_trsase/Diguanyl_cyclase"/>
</dbReference>
<gene>
    <name evidence="1" type="ORF">VN97_g11100</name>
</gene>
<dbReference type="Gene3D" id="3.10.10.10">
    <property type="entry name" value="HIV Type 1 Reverse Transcriptase, subunit A, domain 1"/>
    <property type="match status" value="1"/>
</dbReference>